<evidence type="ECO:0008006" key="3">
    <source>
        <dbReference type="Google" id="ProtNLM"/>
    </source>
</evidence>
<dbReference type="PANTHER" id="PTHR36849">
    <property type="entry name" value="CYTOPLASMIC PROTEIN-RELATED"/>
    <property type="match status" value="1"/>
</dbReference>
<keyword evidence="2" id="KW-1185">Reference proteome</keyword>
<accession>A0A5M3VZT0</accession>
<comment type="caution">
    <text evidence="1">The sequence shown here is derived from an EMBL/GenBank/DDBJ whole genome shotgun (WGS) entry which is preliminary data.</text>
</comment>
<reference evidence="1 2" key="1">
    <citation type="submission" date="2019-10" db="EMBL/GenBank/DDBJ databases">
        <title>Whole genome shotgun sequence of Acrocarpospora corrugata NBRC 13972.</title>
        <authorList>
            <person name="Ichikawa N."/>
            <person name="Kimura A."/>
            <person name="Kitahashi Y."/>
            <person name="Komaki H."/>
            <person name="Oguchi A."/>
        </authorList>
    </citation>
    <scope>NUCLEOTIDE SEQUENCE [LARGE SCALE GENOMIC DNA]</scope>
    <source>
        <strain evidence="1 2">NBRC 13972</strain>
    </source>
</reference>
<dbReference type="PANTHER" id="PTHR36849:SF1">
    <property type="entry name" value="CYTOPLASMIC PROTEIN"/>
    <property type="match status" value="1"/>
</dbReference>
<organism evidence="1 2">
    <name type="scientific">Acrocarpospora corrugata</name>
    <dbReference type="NCBI Taxonomy" id="35763"/>
    <lineage>
        <taxon>Bacteria</taxon>
        <taxon>Bacillati</taxon>
        <taxon>Actinomycetota</taxon>
        <taxon>Actinomycetes</taxon>
        <taxon>Streptosporangiales</taxon>
        <taxon>Streptosporangiaceae</taxon>
        <taxon>Acrocarpospora</taxon>
    </lineage>
</organism>
<name>A0A5M3VZT0_9ACTN</name>
<evidence type="ECO:0000313" key="1">
    <source>
        <dbReference type="EMBL" id="GES02377.1"/>
    </source>
</evidence>
<sequence length="115" mass="13367">MSFRIKRIYDEVDPSDGFRVLIDRLWPRGVSKEHACLDLWLKEVAPSPELRTWFDHRADRFTEFTTRYTAELDTNPAARTLRQLGRAHPTVTLLYGAKNPEINHAVVLAEYLTPD</sequence>
<gene>
    <name evidence="1" type="ORF">Acor_44430</name>
</gene>
<dbReference type="InterPro" id="IPR052552">
    <property type="entry name" value="YeaO-like"/>
</dbReference>
<protein>
    <recommendedName>
        <fullName evidence="3">MarR family transcriptional regulator</fullName>
    </recommendedName>
</protein>
<proteinExistence type="predicted"/>
<dbReference type="Pfam" id="PF22752">
    <property type="entry name" value="DUF488-N3i"/>
    <property type="match status" value="1"/>
</dbReference>
<dbReference type="Proteomes" id="UP000334990">
    <property type="component" value="Unassembled WGS sequence"/>
</dbReference>
<dbReference type="RefSeq" id="WP_155338610.1">
    <property type="nucleotide sequence ID" value="NZ_BAAABN010000060.1"/>
</dbReference>
<dbReference type="OrthoDB" id="9790745at2"/>
<dbReference type="EMBL" id="BLAD01000058">
    <property type="protein sequence ID" value="GES02377.1"/>
    <property type="molecule type" value="Genomic_DNA"/>
</dbReference>
<dbReference type="AlphaFoldDB" id="A0A5M3VZT0"/>
<evidence type="ECO:0000313" key="2">
    <source>
        <dbReference type="Proteomes" id="UP000334990"/>
    </source>
</evidence>